<keyword evidence="5" id="KW-0670">Pyruvate</keyword>
<evidence type="ECO:0000256" key="1">
    <source>
        <dbReference type="ARBA" id="ARBA00022527"/>
    </source>
</evidence>
<evidence type="ECO:0000256" key="4">
    <source>
        <dbReference type="ARBA" id="ARBA00022777"/>
    </source>
</evidence>
<comment type="caution">
    <text evidence="5">The sequence shown here is derived from an EMBL/GenBank/DDBJ whole genome shotgun (WGS) entry which is preliminary data.</text>
</comment>
<protein>
    <submittedName>
        <fullName evidence="5">Pyruvate, water dikinase regulatory protein</fullName>
    </submittedName>
</protein>
<dbReference type="PANTHER" id="PTHR31756:SF3">
    <property type="entry name" value="PYRUVATE, PHOSPHATE DIKINASE REGULATORY PROTEIN 1, CHLOROPLASTIC"/>
    <property type="match status" value="1"/>
</dbReference>
<dbReference type="Pfam" id="PF03618">
    <property type="entry name" value="Kinase-PPPase"/>
    <property type="match status" value="1"/>
</dbReference>
<keyword evidence="3" id="KW-0547">Nucleotide-binding</keyword>
<evidence type="ECO:0000313" key="5">
    <source>
        <dbReference type="EMBL" id="GAA0580734.1"/>
    </source>
</evidence>
<keyword evidence="6" id="KW-1185">Reference proteome</keyword>
<sequence>MSGPFHVHLISDATGETLHSVAKAAMAQFHGVDIQQHAYTLVRSERQLQRACDRIRENPGLVLFTIVNPKLRNDLVAQLSLLGLPNYDVMEGPVGLMQRVFNAEATTRSGGQHEVDQEYLHRMEALNYMIEHDDGSNLDLGHAEVILIGASRTSKTPTCVYLAIRGIRAANVPLVLGMPPPSQLLTFTKPLIVGLWVSPERLVHIRRNRLTTMGVQNETDYVDLDKVRSEVMTTRRLYEYHGWPSIDVTRRSIEETAAAIMNLLSEHKLAKEEQG</sequence>
<reference evidence="6" key="1">
    <citation type="journal article" date="2019" name="Int. J. Syst. Evol. Microbiol.">
        <title>The Global Catalogue of Microorganisms (GCM) 10K type strain sequencing project: providing services to taxonomists for standard genome sequencing and annotation.</title>
        <authorList>
            <consortium name="The Broad Institute Genomics Platform"/>
            <consortium name="The Broad Institute Genome Sequencing Center for Infectious Disease"/>
            <person name="Wu L."/>
            <person name="Ma J."/>
        </authorList>
    </citation>
    <scope>NUCLEOTIDE SEQUENCE [LARGE SCALE GENOMIC DNA]</scope>
    <source>
        <strain evidence="6">JCM 15089</strain>
    </source>
</reference>
<dbReference type="EMBL" id="BAAADD010000009">
    <property type="protein sequence ID" value="GAA0580734.1"/>
    <property type="molecule type" value="Genomic_DNA"/>
</dbReference>
<name>A0ABP3Q5I6_9PROT</name>
<organism evidence="5 6">
    <name type="scientific">Rhizomicrobium electricum</name>
    <dbReference type="NCBI Taxonomy" id="480070"/>
    <lineage>
        <taxon>Bacteria</taxon>
        <taxon>Pseudomonadati</taxon>
        <taxon>Pseudomonadota</taxon>
        <taxon>Alphaproteobacteria</taxon>
        <taxon>Micropepsales</taxon>
        <taxon>Micropepsaceae</taxon>
        <taxon>Rhizomicrobium</taxon>
    </lineage>
</organism>
<keyword evidence="4" id="KW-0418">Kinase</keyword>
<dbReference type="PANTHER" id="PTHR31756">
    <property type="entry name" value="PYRUVATE, PHOSPHATE DIKINASE REGULATORY PROTEIN 1, CHLOROPLASTIC"/>
    <property type="match status" value="1"/>
</dbReference>
<dbReference type="RefSeq" id="WP_208393853.1">
    <property type="nucleotide sequence ID" value="NZ_BAAADD010000009.1"/>
</dbReference>
<evidence type="ECO:0000313" key="6">
    <source>
        <dbReference type="Proteomes" id="UP001499951"/>
    </source>
</evidence>
<accession>A0ABP3Q5I6</accession>
<keyword evidence="1" id="KW-0723">Serine/threonine-protein kinase</keyword>
<evidence type="ECO:0000256" key="2">
    <source>
        <dbReference type="ARBA" id="ARBA00022679"/>
    </source>
</evidence>
<proteinExistence type="predicted"/>
<gene>
    <name evidence="5" type="ORF">GCM10008942_32000</name>
</gene>
<evidence type="ECO:0000256" key="3">
    <source>
        <dbReference type="ARBA" id="ARBA00022741"/>
    </source>
</evidence>
<keyword evidence="2" id="KW-0808">Transferase</keyword>
<dbReference type="NCBIfam" id="NF003742">
    <property type="entry name" value="PRK05339.1"/>
    <property type="match status" value="1"/>
</dbReference>
<dbReference type="InterPro" id="IPR005177">
    <property type="entry name" value="Kinase-pyrophosphorylase"/>
</dbReference>
<dbReference type="Proteomes" id="UP001499951">
    <property type="component" value="Unassembled WGS sequence"/>
</dbReference>